<name>A0A329RBE1_9STRA</name>
<dbReference type="AlphaFoldDB" id="A0A329RBE1"/>
<organism evidence="1 2">
    <name type="scientific">Phytophthora cactorum</name>
    <dbReference type="NCBI Taxonomy" id="29920"/>
    <lineage>
        <taxon>Eukaryota</taxon>
        <taxon>Sar</taxon>
        <taxon>Stramenopiles</taxon>
        <taxon>Oomycota</taxon>
        <taxon>Peronosporomycetes</taxon>
        <taxon>Peronosporales</taxon>
        <taxon>Peronosporaceae</taxon>
        <taxon>Phytophthora</taxon>
    </lineage>
</organism>
<evidence type="ECO:0000313" key="2">
    <source>
        <dbReference type="Proteomes" id="UP000251314"/>
    </source>
</evidence>
<keyword evidence="2" id="KW-1185">Reference proteome</keyword>
<dbReference type="EMBL" id="MJFZ01001517">
    <property type="protein sequence ID" value="RAW21884.1"/>
    <property type="molecule type" value="Genomic_DNA"/>
</dbReference>
<sequence length="139" mass="15782">MSGRSFASQSMLLDCGASTIYVLKRWLEKNQLPTTKFDEQNIQVKLGDNQIIEMELEVLPLDITVSGIPEAYRCVAVVYTIPTEFDCILRIPFFEDKQPQIDWRGRRIERTGIKTLRWERTGEAYGPIEEGGAVIASGL</sequence>
<accession>A0A329RBE1</accession>
<dbReference type="Proteomes" id="UP000251314">
    <property type="component" value="Unassembled WGS sequence"/>
</dbReference>
<reference evidence="1 2" key="1">
    <citation type="submission" date="2018-01" db="EMBL/GenBank/DDBJ databases">
        <title>Draft genome of the strawberry crown rot pathogen Phytophthora cactorum.</title>
        <authorList>
            <person name="Armitage A.D."/>
            <person name="Lysoe E."/>
            <person name="Nellist C.F."/>
            <person name="Harrison R.J."/>
            <person name="Brurberg M.B."/>
        </authorList>
    </citation>
    <scope>NUCLEOTIDE SEQUENCE [LARGE SCALE GENOMIC DNA]</scope>
    <source>
        <strain evidence="1 2">10300</strain>
    </source>
</reference>
<gene>
    <name evidence="1" type="ORF">PC110_g21676</name>
</gene>
<dbReference type="Gene3D" id="2.40.70.10">
    <property type="entry name" value="Acid Proteases"/>
    <property type="match status" value="1"/>
</dbReference>
<protein>
    <recommendedName>
        <fullName evidence="3">Peptidase A2 domain-containing protein</fullName>
    </recommendedName>
</protein>
<dbReference type="OrthoDB" id="106121at2759"/>
<evidence type="ECO:0000313" key="1">
    <source>
        <dbReference type="EMBL" id="RAW21884.1"/>
    </source>
</evidence>
<comment type="caution">
    <text evidence="1">The sequence shown here is derived from an EMBL/GenBank/DDBJ whole genome shotgun (WGS) entry which is preliminary data.</text>
</comment>
<proteinExistence type="predicted"/>
<dbReference type="InterPro" id="IPR021109">
    <property type="entry name" value="Peptidase_aspartic_dom_sf"/>
</dbReference>
<dbReference type="VEuPathDB" id="FungiDB:PC110_g21676"/>
<evidence type="ECO:0008006" key="3">
    <source>
        <dbReference type="Google" id="ProtNLM"/>
    </source>
</evidence>